<dbReference type="PANTHER" id="PTHR31490:SF76">
    <property type="entry name" value="ENDO-1,4-BETA-XYLANASE C"/>
    <property type="match status" value="1"/>
</dbReference>
<dbReference type="PANTHER" id="PTHR31490">
    <property type="entry name" value="GLYCOSYL HYDROLASE"/>
    <property type="match status" value="1"/>
</dbReference>
<feature type="compositionally biased region" description="Low complexity" evidence="7">
    <location>
        <begin position="22"/>
        <end position="39"/>
    </location>
</feature>
<dbReference type="PROSITE" id="PS51760">
    <property type="entry name" value="GH10_2"/>
    <property type="match status" value="1"/>
</dbReference>
<dbReference type="InterPro" id="IPR044846">
    <property type="entry name" value="GH10"/>
</dbReference>
<evidence type="ECO:0000256" key="6">
    <source>
        <dbReference type="RuleBase" id="RU361174"/>
    </source>
</evidence>
<accession>A0A5C3QEM8</accession>
<feature type="region of interest" description="Disordered" evidence="7">
    <location>
        <begin position="1"/>
        <end position="39"/>
    </location>
</feature>
<keyword evidence="3 6" id="KW-0119">Carbohydrate metabolism</keyword>
<reference evidence="9 10" key="1">
    <citation type="journal article" date="2019" name="Nat. Ecol. Evol.">
        <title>Megaphylogeny resolves global patterns of mushroom evolution.</title>
        <authorList>
            <person name="Varga T."/>
            <person name="Krizsan K."/>
            <person name="Foldi C."/>
            <person name="Dima B."/>
            <person name="Sanchez-Garcia M."/>
            <person name="Sanchez-Ramirez S."/>
            <person name="Szollosi G.J."/>
            <person name="Szarkandi J.G."/>
            <person name="Papp V."/>
            <person name="Albert L."/>
            <person name="Andreopoulos W."/>
            <person name="Angelini C."/>
            <person name="Antonin V."/>
            <person name="Barry K.W."/>
            <person name="Bougher N.L."/>
            <person name="Buchanan P."/>
            <person name="Buyck B."/>
            <person name="Bense V."/>
            <person name="Catcheside P."/>
            <person name="Chovatia M."/>
            <person name="Cooper J."/>
            <person name="Damon W."/>
            <person name="Desjardin D."/>
            <person name="Finy P."/>
            <person name="Geml J."/>
            <person name="Haridas S."/>
            <person name="Hughes K."/>
            <person name="Justo A."/>
            <person name="Karasinski D."/>
            <person name="Kautmanova I."/>
            <person name="Kiss B."/>
            <person name="Kocsube S."/>
            <person name="Kotiranta H."/>
            <person name="LaButti K.M."/>
            <person name="Lechner B.E."/>
            <person name="Liimatainen K."/>
            <person name="Lipzen A."/>
            <person name="Lukacs Z."/>
            <person name="Mihaltcheva S."/>
            <person name="Morgado L.N."/>
            <person name="Niskanen T."/>
            <person name="Noordeloos M.E."/>
            <person name="Ohm R.A."/>
            <person name="Ortiz-Santana B."/>
            <person name="Ovrebo C."/>
            <person name="Racz N."/>
            <person name="Riley R."/>
            <person name="Savchenko A."/>
            <person name="Shiryaev A."/>
            <person name="Soop K."/>
            <person name="Spirin V."/>
            <person name="Szebenyi C."/>
            <person name="Tomsovsky M."/>
            <person name="Tulloss R.E."/>
            <person name="Uehling J."/>
            <person name="Grigoriev I.V."/>
            <person name="Vagvolgyi C."/>
            <person name="Papp T."/>
            <person name="Martin F.M."/>
            <person name="Miettinen O."/>
            <person name="Hibbett D.S."/>
            <person name="Nagy L.G."/>
        </authorList>
    </citation>
    <scope>NUCLEOTIDE SEQUENCE [LARGE SCALE GENOMIC DNA]</scope>
    <source>
        <strain evidence="9 10">CBS 309.79</strain>
    </source>
</reference>
<dbReference type="Gene3D" id="3.20.20.80">
    <property type="entry name" value="Glycosidases"/>
    <property type="match status" value="1"/>
</dbReference>
<protein>
    <recommendedName>
        <fullName evidence="6">Beta-xylanase</fullName>
        <ecNumber evidence="6">3.2.1.8</ecNumber>
    </recommendedName>
</protein>
<feature type="domain" description="GH10" evidence="8">
    <location>
        <begin position="40"/>
        <end position="350"/>
    </location>
</feature>
<dbReference type="STRING" id="1884261.A0A5C3QEM8"/>
<evidence type="ECO:0000256" key="7">
    <source>
        <dbReference type="SAM" id="MobiDB-lite"/>
    </source>
</evidence>
<evidence type="ECO:0000259" key="8">
    <source>
        <dbReference type="PROSITE" id="PS51760"/>
    </source>
</evidence>
<proteinExistence type="inferred from homology"/>
<dbReference type="GO" id="GO:0000272">
    <property type="term" value="P:polysaccharide catabolic process"/>
    <property type="evidence" value="ECO:0007669"/>
    <property type="project" value="UniProtKB-KW"/>
</dbReference>
<dbReference type="AlphaFoldDB" id="A0A5C3QEM8"/>
<dbReference type="Proteomes" id="UP000305067">
    <property type="component" value="Unassembled WGS sequence"/>
</dbReference>
<dbReference type="GO" id="GO:0031176">
    <property type="term" value="F:endo-1,4-beta-xylanase activity"/>
    <property type="evidence" value="ECO:0007669"/>
    <property type="project" value="UniProtKB-EC"/>
</dbReference>
<dbReference type="InterPro" id="IPR001000">
    <property type="entry name" value="GH10_dom"/>
</dbReference>
<evidence type="ECO:0000256" key="2">
    <source>
        <dbReference type="ARBA" id="ARBA00022801"/>
    </source>
</evidence>
<keyword evidence="10" id="KW-1185">Reference proteome</keyword>
<keyword evidence="5 6" id="KW-0624">Polysaccharide degradation</keyword>
<dbReference type="SMART" id="SM00633">
    <property type="entry name" value="Glyco_10"/>
    <property type="match status" value="1"/>
</dbReference>
<comment type="catalytic activity">
    <reaction evidence="6">
        <text>Endohydrolysis of (1-&gt;4)-beta-D-xylosidic linkages in xylans.</text>
        <dbReference type="EC" id="3.2.1.8"/>
    </reaction>
</comment>
<evidence type="ECO:0000256" key="5">
    <source>
        <dbReference type="ARBA" id="ARBA00023326"/>
    </source>
</evidence>
<organism evidence="9 10">
    <name type="scientific">Pterulicium gracile</name>
    <dbReference type="NCBI Taxonomy" id="1884261"/>
    <lineage>
        <taxon>Eukaryota</taxon>
        <taxon>Fungi</taxon>
        <taxon>Dikarya</taxon>
        <taxon>Basidiomycota</taxon>
        <taxon>Agaricomycotina</taxon>
        <taxon>Agaricomycetes</taxon>
        <taxon>Agaricomycetidae</taxon>
        <taxon>Agaricales</taxon>
        <taxon>Pleurotineae</taxon>
        <taxon>Pterulaceae</taxon>
        <taxon>Pterulicium</taxon>
    </lineage>
</organism>
<comment type="similarity">
    <text evidence="1 6">Belongs to the glycosyl hydrolase 10 (cellulase F) family.</text>
</comment>
<dbReference type="Pfam" id="PF00331">
    <property type="entry name" value="Glyco_hydro_10"/>
    <property type="match status" value="1"/>
</dbReference>
<evidence type="ECO:0000256" key="3">
    <source>
        <dbReference type="ARBA" id="ARBA00023277"/>
    </source>
</evidence>
<dbReference type="EC" id="3.2.1.8" evidence="6"/>
<evidence type="ECO:0000313" key="10">
    <source>
        <dbReference type="Proteomes" id="UP000305067"/>
    </source>
</evidence>
<dbReference type="OrthoDB" id="3055998at2759"/>
<keyword evidence="4 6" id="KW-0326">Glycosidase</keyword>
<dbReference type="SUPFAM" id="SSF51445">
    <property type="entry name" value="(Trans)glycosidases"/>
    <property type="match status" value="1"/>
</dbReference>
<gene>
    <name evidence="9" type="ORF">BDV98DRAFT_509470</name>
</gene>
<evidence type="ECO:0000313" key="9">
    <source>
        <dbReference type="EMBL" id="TFL00027.1"/>
    </source>
</evidence>
<name>A0A5C3QEM8_9AGAR</name>
<evidence type="ECO:0000256" key="4">
    <source>
        <dbReference type="ARBA" id="ARBA00023295"/>
    </source>
</evidence>
<dbReference type="InterPro" id="IPR017853">
    <property type="entry name" value="GH"/>
</dbReference>
<sequence>MFFATRCLPGGGETTPPPSDPTTPTTTPTTPTTASPVATGGLDAKMKAKGKRYFGTATDPGTFGNSQVASIIRAEFGSVTPENSMKWDATESSRGSFNFGNADALVNFATTNGKLIRGHTLVWHSQLPGWVSNINSASELTTVIQNHVATVAGRFKGKIDHWDVVNEVFEENGTFRNSVFYRLLGEQFIDIAFKAAKAADPNAKLYINDYNLDYAGSKINAMISLIGRLKSRGVPIDGVGTQAHLIAGNSINSVPAQIRALAATGLDVALTEIDIRIRKPVTSALLTQQATDYATIIKACVDTPKCVGATVWGVSDRNSWVDSTFPEFDAPLLFDDNYAKKAAYTSASNAMN</sequence>
<dbReference type="PRINTS" id="PR00134">
    <property type="entry name" value="GLHYDRLASE10"/>
</dbReference>
<evidence type="ECO:0000256" key="1">
    <source>
        <dbReference type="ARBA" id="ARBA00007495"/>
    </source>
</evidence>
<dbReference type="EMBL" id="ML178830">
    <property type="protein sequence ID" value="TFL00027.1"/>
    <property type="molecule type" value="Genomic_DNA"/>
</dbReference>
<keyword evidence="2 6" id="KW-0378">Hydrolase</keyword>